<gene>
    <name evidence="1" type="ORF">EVAR_69996_1</name>
</gene>
<comment type="caution">
    <text evidence="1">The sequence shown here is derived from an EMBL/GenBank/DDBJ whole genome shotgun (WGS) entry which is preliminary data.</text>
</comment>
<dbReference type="EMBL" id="BGZK01002526">
    <property type="protein sequence ID" value="GBP94606.1"/>
    <property type="molecule type" value="Genomic_DNA"/>
</dbReference>
<reference evidence="1 2" key="1">
    <citation type="journal article" date="2019" name="Commun. Biol.">
        <title>The bagworm genome reveals a unique fibroin gene that provides high tensile strength.</title>
        <authorList>
            <person name="Kono N."/>
            <person name="Nakamura H."/>
            <person name="Ohtoshi R."/>
            <person name="Tomita M."/>
            <person name="Numata K."/>
            <person name="Arakawa K."/>
        </authorList>
    </citation>
    <scope>NUCLEOTIDE SEQUENCE [LARGE SCALE GENOMIC DNA]</scope>
</reference>
<evidence type="ECO:0000313" key="2">
    <source>
        <dbReference type="Proteomes" id="UP000299102"/>
    </source>
</evidence>
<proteinExistence type="predicted"/>
<keyword evidence="2" id="KW-1185">Reference proteome</keyword>
<name>A0A4C2A1J6_EUMVA</name>
<evidence type="ECO:0000313" key="1">
    <source>
        <dbReference type="EMBL" id="GBP94606.1"/>
    </source>
</evidence>
<accession>A0A4C2A1J6</accession>
<dbReference type="AlphaFoldDB" id="A0A4C2A1J6"/>
<protein>
    <submittedName>
        <fullName evidence="1">Uncharacterized protein</fullName>
    </submittedName>
</protein>
<sequence length="148" mass="16839">MARGGGGWALRRSRPPYRGTHSLVLNCCTLSRARAAQTPRRHDALLYCHGAGVAHLCMRDEYTYALRCFSVCSLGVRHRKSITRGFEFNTVRARTIEQSTRVTAPLWCLGRERRVVKEKRAMDYSEFVGEASASRWSERDETDENASI</sequence>
<dbReference type="Proteomes" id="UP000299102">
    <property type="component" value="Unassembled WGS sequence"/>
</dbReference>
<organism evidence="1 2">
    <name type="scientific">Eumeta variegata</name>
    <name type="common">Bagworm moth</name>
    <name type="synonym">Eumeta japonica</name>
    <dbReference type="NCBI Taxonomy" id="151549"/>
    <lineage>
        <taxon>Eukaryota</taxon>
        <taxon>Metazoa</taxon>
        <taxon>Ecdysozoa</taxon>
        <taxon>Arthropoda</taxon>
        <taxon>Hexapoda</taxon>
        <taxon>Insecta</taxon>
        <taxon>Pterygota</taxon>
        <taxon>Neoptera</taxon>
        <taxon>Endopterygota</taxon>
        <taxon>Lepidoptera</taxon>
        <taxon>Glossata</taxon>
        <taxon>Ditrysia</taxon>
        <taxon>Tineoidea</taxon>
        <taxon>Psychidae</taxon>
        <taxon>Oiketicinae</taxon>
        <taxon>Eumeta</taxon>
    </lineage>
</organism>